<feature type="domain" description="Membrane protein NfeD2 N-terminal transmembrane" evidence="2">
    <location>
        <begin position="2"/>
        <end position="104"/>
    </location>
</feature>
<gene>
    <name evidence="3" type="ORF">MJB10_02000</name>
</gene>
<dbReference type="InterPro" id="IPR058653">
    <property type="entry name" value="NfeD2_TM"/>
</dbReference>
<dbReference type="InterPro" id="IPR012340">
    <property type="entry name" value="NA-bd_OB-fold"/>
</dbReference>
<feature type="transmembrane region" description="Helical" evidence="1">
    <location>
        <begin position="50"/>
        <end position="69"/>
    </location>
</feature>
<protein>
    <recommendedName>
        <fullName evidence="2">Membrane protein NfeD2 N-terminal transmembrane domain-containing protein</fullName>
    </recommendedName>
</protein>
<reference evidence="3" key="1">
    <citation type="submission" date="2022-02" db="EMBL/GenBank/DDBJ databases">
        <title>Paenibacillus sp. MBLB1832 Whole Genome Shotgun Sequencing.</title>
        <authorList>
            <person name="Hwang C.Y."/>
            <person name="Cho E.-S."/>
            <person name="Seo M.-J."/>
        </authorList>
    </citation>
    <scope>NUCLEOTIDE SEQUENCE</scope>
    <source>
        <strain evidence="3">MBLB1832</strain>
    </source>
</reference>
<dbReference type="KEGG" id="proo:MJB10_02000"/>
<dbReference type="RefSeq" id="WP_314801180.1">
    <property type="nucleotide sequence ID" value="NZ_CP130319.1"/>
</dbReference>
<dbReference type="AlphaFoldDB" id="A0AA96LPN5"/>
<dbReference type="EMBL" id="CP130319">
    <property type="protein sequence ID" value="WNR44948.1"/>
    <property type="molecule type" value="Genomic_DNA"/>
</dbReference>
<sequence length="180" mass="18943">MMTVFVVCFFVGLALTLLIAFFGVDSLELHGDAGGAHGHGHGHGGPSMFNTSSLLAGLTVFGGVGYVLNKVGMTSGLLILLVAIAAGLGMAWLFFLLYAKVIYKHDDSMKASDFELSGQLGKLTVPIVGDGMGEMVYVLQGTKRSISVRSENGESMAKGTKVVILNMSKGVATVTEFNEY</sequence>
<keyword evidence="1" id="KW-0472">Membrane</keyword>
<dbReference type="Pfam" id="PF25842">
    <property type="entry name" value="NfeD_TM"/>
    <property type="match status" value="1"/>
</dbReference>
<evidence type="ECO:0000256" key="1">
    <source>
        <dbReference type="SAM" id="Phobius"/>
    </source>
</evidence>
<keyword evidence="4" id="KW-1185">Reference proteome</keyword>
<organism evidence="3 4">
    <name type="scientific">Paenibacillus roseopurpureus</name>
    <dbReference type="NCBI Taxonomy" id="2918901"/>
    <lineage>
        <taxon>Bacteria</taxon>
        <taxon>Bacillati</taxon>
        <taxon>Bacillota</taxon>
        <taxon>Bacilli</taxon>
        <taxon>Bacillales</taxon>
        <taxon>Paenibacillaceae</taxon>
        <taxon>Paenibacillus</taxon>
    </lineage>
</organism>
<accession>A0AA96LPN5</accession>
<dbReference type="Proteomes" id="UP001304650">
    <property type="component" value="Chromosome"/>
</dbReference>
<name>A0AA96LPN5_9BACL</name>
<keyword evidence="1" id="KW-0812">Transmembrane</keyword>
<evidence type="ECO:0000313" key="3">
    <source>
        <dbReference type="EMBL" id="WNR44948.1"/>
    </source>
</evidence>
<evidence type="ECO:0000259" key="2">
    <source>
        <dbReference type="Pfam" id="PF25842"/>
    </source>
</evidence>
<feature type="transmembrane region" description="Helical" evidence="1">
    <location>
        <begin position="76"/>
        <end position="99"/>
    </location>
</feature>
<proteinExistence type="predicted"/>
<evidence type="ECO:0000313" key="4">
    <source>
        <dbReference type="Proteomes" id="UP001304650"/>
    </source>
</evidence>
<keyword evidence="1" id="KW-1133">Transmembrane helix</keyword>
<dbReference type="Gene3D" id="2.40.50.140">
    <property type="entry name" value="Nucleic acid-binding proteins"/>
    <property type="match status" value="1"/>
</dbReference>